<comment type="caution">
    <text evidence="5">The sequence shown here is derived from an EMBL/GenBank/DDBJ whole genome shotgun (WGS) entry which is preliminary data.</text>
</comment>
<gene>
    <name evidence="5" type="ORF">BCF44_103704</name>
</gene>
<dbReference type="Gene3D" id="3.40.30.120">
    <property type="match status" value="1"/>
</dbReference>
<dbReference type="OrthoDB" id="4246007at2"/>
<evidence type="ECO:0000259" key="4">
    <source>
        <dbReference type="Pfam" id="PF01494"/>
    </source>
</evidence>
<evidence type="ECO:0000256" key="3">
    <source>
        <dbReference type="ARBA" id="ARBA00022827"/>
    </source>
</evidence>
<dbReference type="InterPro" id="IPR050641">
    <property type="entry name" value="RIFMO-like"/>
</dbReference>
<keyword evidence="3" id="KW-0274">FAD</keyword>
<dbReference type="PANTHER" id="PTHR43004:SF19">
    <property type="entry name" value="BINDING MONOOXYGENASE, PUTATIVE (JCVI)-RELATED"/>
    <property type="match status" value="1"/>
</dbReference>
<dbReference type="PRINTS" id="PR00420">
    <property type="entry name" value="RNGMNOXGNASE"/>
</dbReference>
<evidence type="ECO:0000313" key="6">
    <source>
        <dbReference type="Proteomes" id="UP000256269"/>
    </source>
</evidence>
<dbReference type="InterPro" id="IPR002938">
    <property type="entry name" value="FAD-bd"/>
</dbReference>
<proteinExistence type="predicted"/>
<dbReference type="EMBL" id="QUNO01000003">
    <property type="protein sequence ID" value="REH52252.1"/>
    <property type="molecule type" value="Genomic_DNA"/>
</dbReference>
<dbReference type="GO" id="GO:0071949">
    <property type="term" value="F:FAD binding"/>
    <property type="evidence" value="ECO:0007669"/>
    <property type="project" value="InterPro"/>
</dbReference>
<accession>A0A3E0I0L9</accession>
<dbReference type="RefSeq" id="WP_116174215.1">
    <property type="nucleotide sequence ID" value="NZ_CP144375.1"/>
</dbReference>
<dbReference type="Pfam" id="PF21274">
    <property type="entry name" value="Rng_hyd_C"/>
    <property type="match status" value="1"/>
</dbReference>
<dbReference type="InterPro" id="IPR036188">
    <property type="entry name" value="FAD/NAD-bd_sf"/>
</dbReference>
<keyword evidence="2" id="KW-0285">Flavoprotein</keyword>
<keyword evidence="6" id="KW-1185">Reference proteome</keyword>
<evidence type="ECO:0000256" key="1">
    <source>
        <dbReference type="ARBA" id="ARBA00001974"/>
    </source>
</evidence>
<dbReference type="AlphaFoldDB" id="A0A3E0I0L9"/>
<dbReference type="GO" id="GO:0016709">
    <property type="term" value="F:oxidoreductase activity, acting on paired donors, with incorporation or reduction of molecular oxygen, NAD(P)H as one donor, and incorporation of one atom of oxygen"/>
    <property type="evidence" value="ECO:0007669"/>
    <property type="project" value="UniProtKB-ARBA"/>
</dbReference>
<evidence type="ECO:0000256" key="2">
    <source>
        <dbReference type="ARBA" id="ARBA00022630"/>
    </source>
</evidence>
<dbReference type="Gene3D" id="3.30.9.10">
    <property type="entry name" value="D-Amino Acid Oxidase, subunit A, domain 2"/>
    <property type="match status" value="1"/>
</dbReference>
<sequence length="477" mass="50385">MDAVIVGGGTVGLCTAVFLARQGVSVRVLERRPTVSDHPRAFGLNPRSAEIARWAGIEFETDERNAGVASGPSLAELTPTTGPIKLPGIGPAAQRSCPQHRIDRAALDLARDLGARIDFDAEVVGVTDDGVVTTASGETVEADYVIAADGARSRVRDLLGIGTTGPGVLGGHMLNVLFRAPGLPVPEYSMSVLRNEEAVGILMKVDHGDRWIFHVPGGDPAMPVSEFQRLIRAATGVGDVEVDVISMLPWASTARVAEKFRQGNVFLIGDAAHVVPPTGGFGLNTGVADGHNLAWKLAAGGDALLDTYELERKPVAQFTMEQSLIRGEHRDLHWDLRPERAADRAAVGMANVLVVIAGYRYDSPAVIDAEPMPSMEDLVLDGAPGSRIPHLWVQPGKSTLDLVDGFTLLTGTKADGWLAAAAANGIAAHEVPGWADAAGIDEDGAVLVRPDGFVGWRTGGEGSEAELREALDRILCR</sequence>
<dbReference type="Pfam" id="PF01494">
    <property type="entry name" value="FAD_binding_3"/>
    <property type="match status" value="1"/>
</dbReference>
<reference evidence="5 6" key="1">
    <citation type="submission" date="2018-08" db="EMBL/GenBank/DDBJ databases">
        <title>Genomic Encyclopedia of Archaeal and Bacterial Type Strains, Phase II (KMG-II): from individual species to whole genera.</title>
        <authorList>
            <person name="Goeker M."/>
        </authorList>
    </citation>
    <scope>NUCLEOTIDE SEQUENCE [LARGE SCALE GENOMIC DNA]</scope>
    <source>
        <strain evidence="5 6">DSM 45791</strain>
    </source>
</reference>
<dbReference type="Proteomes" id="UP000256269">
    <property type="component" value="Unassembled WGS sequence"/>
</dbReference>
<name>A0A3E0I0L9_9PSEU</name>
<comment type="cofactor">
    <cofactor evidence="1">
        <name>FAD</name>
        <dbReference type="ChEBI" id="CHEBI:57692"/>
    </cofactor>
</comment>
<feature type="domain" description="FAD-binding" evidence="4">
    <location>
        <begin position="2"/>
        <end position="322"/>
    </location>
</feature>
<dbReference type="SUPFAM" id="SSF51905">
    <property type="entry name" value="FAD/NAD(P)-binding domain"/>
    <property type="match status" value="1"/>
</dbReference>
<organism evidence="5 6">
    <name type="scientific">Kutzneria buriramensis</name>
    <dbReference type="NCBI Taxonomy" id="1045776"/>
    <lineage>
        <taxon>Bacteria</taxon>
        <taxon>Bacillati</taxon>
        <taxon>Actinomycetota</taxon>
        <taxon>Actinomycetes</taxon>
        <taxon>Pseudonocardiales</taxon>
        <taxon>Pseudonocardiaceae</taxon>
        <taxon>Kutzneria</taxon>
    </lineage>
</organism>
<dbReference type="PANTHER" id="PTHR43004">
    <property type="entry name" value="TRK SYSTEM POTASSIUM UPTAKE PROTEIN"/>
    <property type="match status" value="1"/>
</dbReference>
<evidence type="ECO:0000313" key="5">
    <source>
        <dbReference type="EMBL" id="REH52252.1"/>
    </source>
</evidence>
<protein>
    <submittedName>
        <fullName evidence="5">2-polyprenyl-6-methoxyphenol hydroxylase-like FAD-dependent oxidoreductase</fullName>
    </submittedName>
</protein>
<dbReference type="Gene3D" id="3.50.50.60">
    <property type="entry name" value="FAD/NAD(P)-binding domain"/>
    <property type="match status" value="1"/>
</dbReference>